<feature type="compositionally biased region" description="Polar residues" evidence="3">
    <location>
        <begin position="778"/>
        <end position="787"/>
    </location>
</feature>
<feature type="domain" description="GED" evidence="4">
    <location>
        <begin position="617"/>
        <end position="708"/>
    </location>
</feature>
<evidence type="ECO:0000313" key="6">
    <source>
        <dbReference type="EMBL" id="KAF2673911.1"/>
    </source>
</evidence>
<evidence type="ECO:0008006" key="8">
    <source>
        <dbReference type="Google" id="ProtNLM"/>
    </source>
</evidence>
<feature type="region of interest" description="Disordered" evidence="3">
    <location>
        <begin position="458"/>
        <end position="477"/>
    </location>
</feature>
<evidence type="ECO:0000259" key="4">
    <source>
        <dbReference type="PROSITE" id="PS51388"/>
    </source>
</evidence>
<dbReference type="GO" id="GO:0000266">
    <property type="term" value="P:mitochondrial fission"/>
    <property type="evidence" value="ECO:0007669"/>
    <property type="project" value="TreeGrafter"/>
</dbReference>
<feature type="compositionally biased region" description="Basic and acidic residues" evidence="3">
    <location>
        <begin position="813"/>
        <end position="823"/>
    </location>
</feature>
<dbReference type="InterPro" id="IPR020850">
    <property type="entry name" value="GED_dom"/>
</dbReference>
<dbReference type="InterPro" id="IPR022812">
    <property type="entry name" value="Dynamin"/>
</dbReference>
<protein>
    <recommendedName>
        <fullName evidence="8">Dynamin family protein</fullName>
    </recommendedName>
</protein>
<dbReference type="GO" id="GO:0048312">
    <property type="term" value="P:intracellular distribution of mitochondria"/>
    <property type="evidence" value="ECO:0007669"/>
    <property type="project" value="TreeGrafter"/>
</dbReference>
<proteinExistence type="predicted"/>
<evidence type="ECO:0000256" key="2">
    <source>
        <dbReference type="ARBA" id="ARBA00023134"/>
    </source>
</evidence>
<feature type="domain" description="Dynamin-type G" evidence="5">
    <location>
        <begin position="67"/>
        <end position="354"/>
    </location>
</feature>
<dbReference type="GO" id="GO:0016559">
    <property type="term" value="P:peroxisome fission"/>
    <property type="evidence" value="ECO:0007669"/>
    <property type="project" value="TreeGrafter"/>
</dbReference>
<dbReference type="CDD" id="cd08771">
    <property type="entry name" value="DLP_1"/>
    <property type="match status" value="1"/>
</dbReference>
<keyword evidence="2" id="KW-0342">GTP-binding</keyword>
<dbReference type="PANTHER" id="PTHR11566:SF66">
    <property type="entry name" value="INTERFERON-INDUCED GTP-BINDING PROTEIN MX"/>
    <property type="match status" value="1"/>
</dbReference>
<dbReference type="GO" id="GO:0003924">
    <property type="term" value="F:GTPase activity"/>
    <property type="evidence" value="ECO:0007669"/>
    <property type="project" value="InterPro"/>
</dbReference>
<evidence type="ECO:0000313" key="7">
    <source>
        <dbReference type="Proteomes" id="UP000799302"/>
    </source>
</evidence>
<feature type="region of interest" description="Disordered" evidence="3">
    <location>
        <begin position="707"/>
        <end position="761"/>
    </location>
</feature>
<dbReference type="GO" id="GO:0016020">
    <property type="term" value="C:membrane"/>
    <property type="evidence" value="ECO:0007669"/>
    <property type="project" value="TreeGrafter"/>
</dbReference>
<dbReference type="PRINTS" id="PR00195">
    <property type="entry name" value="DYNAMIN"/>
</dbReference>
<dbReference type="GO" id="GO:0005525">
    <property type="term" value="F:GTP binding"/>
    <property type="evidence" value="ECO:0007669"/>
    <property type="project" value="InterPro"/>
</dbReference>
<dbReference type="InterPro" id="IPR003903">
    <property type="entry name" value="UIM_dom"/>
</dbReference>
<sequence length="868" mass="98329">MAYNQQQYTNGQPAYPAQPSQQQYNMQSAAQPAMSATLDRVPLGTDAENSKLLDLIDRLRECRVDQFIDLPQVVAVGDQSSGKSSVLEAITQIPFPRASIACTRFATQIRLRRDTSLKQTVTKVSIIPHKQKDRGKFESFAHTIDSGSDFGEIFQRATELIFSGGVTNFLSRDILSIERNGPDLPHLTIVDLPGIIHNPTRTQTVADVEAISDLSQFYMNKERTIILPIVGCDSEYARQIIVRRCKEADPMGMRTLGVLTKPDMTLTAERENEFIDLACNRDERNRLQLGWNVLKNRAHNEMGFSTSQRDAEEKKYFASSRWGQELDASQLGVEALRKKLSTQLIRHIANEVFKVQGDIERQLNQVKDKLKELGPGFTTIQEMRAELQSLCKRSGSLTREAVQGHGINPLGEDFFPKFNDRSRKFARNLRSRVVIMNEAFDDNMEKWGAAFIIKENATQSQLSPPKSKHPAGSVPPNISRKEFIEREVQPLIRDNPGQELSVDINPRLVYRLFQSYSSKWPNLADKHVEIVQNLCEEFLAEVMAYAWPTRLRSRAWRSFVQQSMEDRFKEAAKELNELKKDRFRNVRTYHSSFEKSYYAQRSEPKANTEQSSPLNKYEDTLNKMLLHYEHQLPAFIANVITQVIERHLIDSMEDIFEGERVHRLSDGQVKALMEEDNVTAAKRRELRDQEFVLESGLDICRDIARRPDLGPYEQGESSLLSTHGYDMPSRNRPLSLGSHRSASPPASAPVRNPFAAGESYARKSVPAWETEEYVDASAESSSQQQRPVSGYGEPNQVATPTSADDEEAQLQRAIEESKREAARGSRYSQQAPPMPQRPTPAPHDDADSITGRAGRNARQGVGRLFGRT</sequence>
<dbReference type="OrthoDB" id="415706at2759"/>
<dbReference type="SMART" id="SM00726">
    <property type="entry name" value="UIM"/>
    <property type="match status" value="1"/>
</dbReference>
<dbReference type="InterPro" id="IPR000375">
    <property type="entry name" value="Dynamin_stalk"/>
</dbReference>
<dbReference type="InterPro" id="IPR027417">
    <property type="entry name" value="P-loop_NTPase"/>
</dbReference>
<dbReference type="Proteomes" id="UP000799302">
    <property type="component" value="Unassembled WGS sequence"/>
</dbReference>
<feature type="region of interest" description="Disordered" evidence="3">
    <location>
        <begin position="1"/>
        <end position="31"/>
    </location>
</feature>
<dbReference type="PROSITE" id="PS51718">
    <property type="entry name" value="G_DYNAMIN_2"/>
    <property type="match status" value="1"/>
</dbReference>
<dbReference type="Pfam" id="PF00350">
    <property type="entry name" value="Dynamin_N"/>
    <property type="match status" value="1"/>
</dbReference>
<dbReference type="GO" id="GO:0006897">
    <property type="term" value="P:endocytosis"/>
    <property type="evidence" value="ECO:0007669"/>
    <property type="project" value="TreeGrafter"/>
</dbReference>
<accession>A0A6A6UR78</accession>
<feature type="compositionally biased region" description="Pro residues" evidence="3">
    <location>
        <begin position="832"/>
        <end position="841"/>
    </location>
</feature>
<keyword evidence="1" id="KW-0547">Nucleotide-binding</keyword>
<organism evidence="6 7">
    <name type="scientific">Microthyrium microscopicum</name>
    <dbReference type="NCBI Taxonomy" id="703497"/>
    <lineage>
        <taxon>Eukaryota</taxon>
        <taxon>Fungi</taxon>
        <taxon>Dikarya</taxon>
        <taxon>Ascomycota</taxon>
        <taxon>Pezizomycotina</taxon>
        <taxon>Dothideomycetes</taxon>
        <taxon>Dothideomycetes incertae sedis</taxon>
        <taxon>Microthyriales</taxon>
        <taxon>Microthyriaceae</taxon>
        <taxon>Microthyrium</taxon>
    </lineage>
</organism>
<reference evidence="6" key="1">
    <citation type="journal article" date="2020" name="Stud. Mycol.">
        <title>101 Dothideomycetes genomes: a test case for predicting lifestyles and emergence of pathogens.</title>
        <authorList>
            <person name="Haridas S."/>
            <person name="Albert R."/>
            <person name="Binder M."/>
            <person name="Bloem J."/>
            <person name="Labutti K."/>
            <person name="Salamov A."/>
            <person name="Andreopoulos B."/>
            <person name="Baker S."/>
            <person name="Barry K."/>
            <person name="Bills G."/>
            <person name="Bluhm B."/>
            <person name="Cannon C."/>
            <person name="Castanera R."/>
            <person name="Culley D."/>
            <person name="Daum C."/>
            <person name="Ezra D."/>
            <person name="Gonzalez J."/>
            <person name="Henrissat B."/>
            <person name="Kuo A."/>
            <person name="Liang C."/>
            <person name="Lipzen A."/>
            <person name="Lutzoni F."/>
            <person name="Magnuson J."/>
            <person name="Mondo S."/>
            <person name="Nolan M."/>
            <person name="Ohm R."/>
            <person name="Pangilinan J."/>
            <person name="Park H.-J."/>
            <person name="Ramirez L."/>
            <person name="Alfaro M."/>
            <person name="Sun H."/>
            <person name="Tritt A."/>
            <person name="Yoshinaga Y."/>
            <person name="Zwiers L.-H."/>
            <person name="Turgeon B."/>
            <person name="Goodwin S."/>
            <person name="Spatafora J."/>
            <person name="Crous P."/>
            <person name="Grigoriev I."/>
        </authorList>
    </citation>
    <scope>NUCLEOTIDE SEQUENCE</scope>
    <source>
        <strain evidence="6">CBS 115976</strain>
    </source>
</reference>
<dbReference type="EMBL" id="MU004231">
    <property type="protein sequence ID" value="KAF2673911.1"/>
    <property type="molecule type" value="Genomic_DNA"/>
</dbReference>
<dbReference type="AlphaFoldDB" id="A0A6A6UR78"/>
<dbReference type="PROSITE" id="PS51388">
    <property type="entry name" value="GED"/>
    <property type="match status" value="1"/>
</dbReference>
<keyword evidence="7" id="KW-1185">Reference proteome</keyword>
<dbReference type="SMART" id="SM00053">
    <property type="entry name" value="DYNc"/>
    <property type="match status" value="1"/>
</dbReference>
<dbReference type="SUPFAM" id="SSF52540">
    <property type="entry name" value="P-loop containing nucleoside triphosphate hydrolases"/>
    <property type="match status" value="1"/>
</dbReference>
<evidence type="ECO:0000259" key="5">
    <source>
        <dbReference type="PROSITE" id="PS51718"/>
    </source>
</evidence>
<dbReference type="PROSITE" id="PS50330">
    <property type="entry name" value="UIM"/>
    <property type="match status" value="1"/>
</dbReference>
<dbReference type="GO" id="GO:0005739">
    <property type="term" value="C:mitochondrion"/>
    <property type="evidence" value="ECO:0007669"/>
    <property type="project" value="TreeGrafter"/>
</dbReference>
<feature type="compositionally biased region" description="Low complexity" evidence="3">
    <location>
        <begin position="12"/>
        <end position="24"/>
    </location>
</feature>
<dbReference type="PANTHER" id="PTHR11566">
    <property type="entry name" value="DYNAMIN"/>
    <property type="match status" value="1"/>
</dbReference>
<evidence type="ECO:0000256" key="3">
    <source>
        <dbReference type="SAM" id="MobiDB-lite"/>
    </source>
</evidence>
<dbReference type="Pfam" id="PF01031">
    <property type="entry name" value="Dynamin_M"/>
    <property type="match status" value="1"/>
</dbReference>
<dbReference type="InterPro" id="IPR045063">
    <property type="entry name" value="Dynamin_N"/>
</dbReference>
<name>A0A6A6UR78_9PEZI</name>
<evidence type="ECO:0000256" key="1">
    <source>
        <dbReference type="ARBA" id="ARBA00022741"/>
    </source>
</evidence>
<dbReference type="InterPro" id="IPR001401">
    <property type="entry name" value="Dynamin_GTPase"/>
</dbReference>
<dbReference type="Gene3D" id="3.40.50.300">
    <property type="entry name" value="P-loop containing nucleotide triphosphate hydrolases"/>
    <property type="match status" value="1"/>
</dbReference>
<feature type="region of interest" description="Disordered" evidence="3">
    <location>
        <begin position="774"/>
        <end position="868"/>
    </location>
</feature>
<feature type="compositionally biased region" description="Polar residues" evidence="3">
    <location>
        <begin position="1"/>
        <end position="11"/>
    </location>
</feature>
<gene>
    <name evidence="6" type="ORF">BT63DRAFT_422012</name>
</gene>
<dbReference type="InterPro" id="IPR030381">
    <property type="entry name" value="G_DYNAMIN_dom"/>
</dbReference>
<dbReference type="GO" id="GO:0008017">
    <property type="term" value="F:microtubule binding"/>
    <property type="evidence" value="ECO:0007669"/>
    <property type="project" value="TreeGrafter"/>
</dbReference>
<dbReference type="GO" id="GO:0005874">
    <property type="term" value="C:microtubule"/>
    <property type="evidence" value="ECO:0007669"/>
    <property type="project" value="TreeGrafter"/>
</dbReference>